<dbReference type="AlphaFoldDB" id="A0A2V2N7P2"/>
<accession>A0A2V2N7P2</accession>
<dbReference type="Pfam" id="PF00383">
    <property type="entry name" value="dCMP_cyt_deam_1"/>
    <property type="match status" value="1"/>
</dbReference>
<dbReference type="GO" id="GO:0006152">
    <property type="term" value="P:purine nucleoside catabolic process"/>
    <property type="evidence" value="ECO:0007669"/>
    <property type="project" value="TreeGrafter"/>
</dbReference>
<dbReference type="GO" id="GO:0047974">
    <property type="term" value="F:guanosine deaminase activity"/>
    <property type="evidence" value="ECO:0007669"/>
    <property type="project" value="TreeGrafter"/>
</dbReference>
<organism evidence="2 3">
    <name type="scientific">Methanospirillum lacunae</name>
    <dbReference type="NCBI Taxonomy" id="668570"/>
    <lineage>
        <taxon>Archaea</taxon>
        <taxon>Methanobacteriati</taxon>
        <taxon>Methanobacteriota</taxon>
        <taxon>Stenosarchaea group</taxon>
        <taxon>Methanomicrobia</taxon>
        <taxon>Methanomicrobiales</taxon>
        <taxon>Methanospirillaceae</taxon>
        <taxon>Methanospirillum</taxon>
    </lineage>
</organism>
<dbReference type="InterPro" id="IPR002125">
    <property type="entry name" value="CMP_dCMP_dom"/>
</dbReference>
<reference evidence="2 3" key="1">
    <citation type="submission" date="2018-05" db="EMBL/GenBank/DDBJ databases">
        <title>Draft genome of Methanospirillum lacunae Ki8-1.</title>
        <authorList>
            <person name="Dueholm M.S."/>
            <person name="Nielsen P.H."/>
            <person name="Bakmann L.F."/>
            <person name="Otzen D.E."/>
        </authorList>
    </citation>
    <scope>NUCLEOTIDE SEQUENCE [LARGE SCALE GENOMIC DNA]</scope>
    <source>
        <strain evidence="2 3">Ki8-1</strain>
    </source>
</reference>
<sequence>MAILVLFIVTLTLAVDTPNNSQETGTFSYTYDTQYTHLKAIEVNAPYEGIPKPLDKKPSFGYVQPWDGYVTNCTLIDKDMCMYFPAQTSNIKPDETYAGIEVGDNQWQKMAGEEALLSVQHNGGPFGAVIVQIDDETGEVIRYWRNHNHVTEWNDPTAHAEVTTIKAACQELGVFELGTIRKEVSKLPQKGNTSHCELYVNAEPCPMCYGAIFWANLSTVVYGATRYDAAVEGVNFGDAALYGELQKPYKDRTRTVRQATSANSLDAFNEWKRVQKIDY</sequence>
<evidence type="ECO:0000259" key="1">
    <source>
        <dbReference type="PROSITE" id="PS51747"/>
    </source>
</evidence>
<feature type="domain" description="CMP/dCMP-type deaminase" evidence="1">
    <location>
        <begin position="102"/>
        <end position="256"/>
    </location>
</feature>
<protein>
    <submittedName>
        <fullName evidence="2">Nucleoside deaminase</fullName>
    </submittedName>
</protein>
<dbReference type="PROSITE" id="PS51747">
    <property type="entry name" value="CYT_DCMP_DEAMINASES_2"/>
    <property type="match status" value="1"/>
</dbReference>
<evidence type="ECO:0000313" key="3">
    <source>
        <dbReference type="Proteomes" id="UP000245657"/>
    </source>
</evidence>
<proteinExistence type="predicted"/>
<dbReference type="InterPro" id="IPR016193">
    <property type="entry name" value="Cytidine_deaminase-like"/>
</dbReference>
<keyword evidence="3" id="KW-1185">Reference proteome</keyword>
<gene>
    <name evidence="2" type="ORF">DK846_00705</name>
</gene>
<dbReference type="Proteomes" id="UP000245657">
    <property type="component" value="Unassembled WGS sequence"/>
</dbReference>
<comment type="caution">
    <text evidence="2">The sequence shown here is derived from an EMBL/GenBank/DDBJ whole genome shotgun (WGS) entry which is preliminary data.</text>
</comment>
<dbReference type="PANTHER" id="PTHR11079">
    <property type="entry name" value="CYTOSINE DEAMINASE FAMILY MEMBER"/>
    <property type="match status" value="1"/>
</dbReference>
<dbReference type="CDD" id="cd01285">
    <property type="entry name" value="nucleoside_deaminase"/>
    <property type="match status" value="1"/>
</dbReference>
<dbReference type="EMBL" id="QGMY01000002">
    <property type="protein sequence ID" value="PWR73726.1"/>
    <property type="molecule type" value="Genomic_DNA"/>
</dbReference>
<evidence type="ECO:0000313" key="2">
    <source>
        <dbReference type="EMBL" id="PWR73726.1"/>
    </source>
</evidence>
<dbReference type="SUPFAM" id="SSF53927">
    <property type="entry name" value="Cytidine deaminase-like"/>
    <property type="match status" value="1"/>
</dbReference>
<dbReference type="Gene3D" id="3.40.140.10">
    <property type="entry name" value="Cytidine Deaminase, domain 2"/>
    <property type="match status" value="1"/>
</dbReference>
<dbReference type="PANTHER" id="PTHR11079:SF161">
    <property type="entry name" value="CMP_DCMP-TYPE DEAMINASE DOMAIN-CONTAINING PROTEIN"/>
    <property type="match status" value="1"/>
</dbReference>
<name>A0A2V2N7P2_9EURY</name>